<evidence type="ECO:0000256" key="4">
    <source>
        <dbReference type="SAM" id="Coils"/>
    </source>
</evidence>
<dbReference type="Gene3D" id="2.120.10.30">
    <property type="entry name" value="TolB, C-terminal domain"/>
    <property type="match status" value="1"/>
</dbReference>
<dbReference type="EnsemblMetazoa" id="G21081.1">
    <property type="protein sequence ID" value="G21081.1:cds"/>
    <property type="gene ID" value="G21081"/>
</dbReference>
<feature type="repeat" description="NHL" evidence="3">
    <location>
        <begin position="490"/>
        <end position="518"/>
    </location>
</feature>
<evidence type="ECO:0000313" key="7">
    <source>
        <dbReference type="Proteomes" id="UP000005408"/>
    </source>
</evidence>
<keyword evidence="4" id="KW-0175">Coiled coil</keyword>
<dbReference type="CDD" id="cd19756">
    <property type="entry name" value="Bbox2"/>
    <property type="match status" value="1"/>
</dbReference>
<organism evidence="6 7">
    <name type="scientific">Magallana gigas</name>
    <name type="common">Pacific oyster</name>
    <name type="synonym">Crassostrea gigas</name>
    <dbReference type="NCBI Taxonomy" id="29159"/>
    <lineage>
        <taxon>Eukaryota</taxon>
        <taxon>Metazoa</taxon>
        <taxon>Spiralia</taxon>
        <taxon>Lophotrochozoa</taxon>
        <taxon>Mollusca</taxon>
        <taxon>Bivalvia</taxon>
        <taxon>Autobranchia</taxon>
        <taxon>Pteriomorphia</taxon>
        <taxon>Ostreida</taxon>
        <taxon>Ostreoidea</taxon>
        <taxon>Ostreidae</taxon>
        <taxon>Magallana</taxon>
    </lineage>
</organism>
<name>A0A8W8K066_MAGGI</name>
<sequence>FEVMDPIKGAQDVIRCDVCSDNEREKSPAEVHCNTCHTNVCSPCVARHMALDKSKKHDIVLFHVASTEIILPSCSSHPQLKCDLFCKKCSIPICLKCLSSNHNSHTVEEVTELCQKIYKDIQDETKEIQQHIIPAFEKILAEEDEKLKILNEAYDKLDSSVEEHGKDLHKKVDAVMSKYKTKVQQKKQADAKILQQQIEEINEIMSEAKQAAVKNEALLKSKNASSLIAHKSENGNLSKVPNLRNVIPPDFTPKPIPADLLDSVFGEITDSKILYKKGSFVQPNNNQVAAVGASTDRVLSTFPAPYKQLYRLACTRSGQLWTSGNESTLRCLNMQTGSIVATAVLDLNPIALCVNTANELLICDGITVYKRELTGVIAPCFSVPFGWNTEALANSSFAESNGFFVFLRRDDNRQSKVLRIVDGHVQGEYQYDENGKDLFNSNCYVFFLAENRNGDICVSDTSSLVVLDRRGKFRFKYHGKVFDTFDKPFLPRGVSTDSQGNIFLADLDNRCIHVLDKDGRFVRYITCGGSLDKLCDVSCDENGRLGRLWVAERLTAKVRCIEYHL</sequence>
<keyword evidence="2" id="KW-0862">Zinc</keyword>
<accession>A0A8W8K066</accession>
<dbReference type="GO" id="GO:0008270">
    <property type="term" value="F:zinc ion binding"/>
    <property type="evidence" value="ECO:0007669"/>
    <property type="project" value="UniProtKB-KW"/>
</dbReference>
<dbReference type="InterPro" id="IPR001258">
    <property type="entry name" value="NHL_repeat"/>
</dbReference>
<keyword evidence="7" id="KW-1185">Reference proteome</keyword>
<dbReference type="PROSITE" id="PS50119">
    <property type="entry name" value="ZF_BBOX"/>
    <property type="match status" value="1"/>
</dbReference>
<evidence type="ECO:0000256" key="2">
    <source>
        <dbReference type="PROSITE-ProRule" id="PRU00024"/>
    </source>
</evidence>
<dbReference type="PROSITE" id="PS51125">
    <property type="entry name" value="NHL"/>
    <property type="match status" value="1"/>
</dbReference>
<feature type="domain" description="B box-type" evidence="5">
    <location>
        <begin position="74"/>
        <end position="110"/>
    </location>
</feature>
<dbReference type="InterPro" id="IPR047153">
    <property type="entry name" value="TRIM45/56/19-like"/>
</dbReference>
<dbReference type="SUPFAM" id="SSF63829">
    <property type="entry name" value="Calcium-dependent phosphotriesterase"/>
    <property type="match status" value="1"/>
</dbReference>
<feature type="coiled-coil region" evidence="4">
    <location>
        <begin position="184"/>
        <end position="214"/>
    </location>
</feature>
<dbReference type="InterPro" id="IPR000315">
    <property type="entry name" value="Znf_B-box"/>
</dbReference>
<evidence type="ECO:0000313" key="6">
    <source>
        <dbReference type="EnsemblMetazoa" id="G21081.1:cds"/>
    </source>
</evidence>
<evidence type="ECO:0000256" key="1">
    <source>
        <dbReference type="ARBA" id="ARBA00022737"/>
    </source>
</evidence>
<dbReference type="Gene3D" id="3.30.160.60">
    <property type="entry name" value="Classic Zinc Finger"/>
    <property type="match status" value="1"/>
</dbReference>
<dbReference type="PANTHER" id="PTHR25462">
    <property type="entry name" value="BONUS, ISOFORM C-RELATED"/>
    <property type="match status" value="1"/>
</dbReference>
<dbReference type="SUPFAM" id="SSF57845">
    <property type="entry name" value="B-box zinc-binding domain"/>
    <property type="match status" value="1"/>
</dbReference>
<reference evidence="6" key="1">
    <citation type="submission" date="2022-08" db="UniProtKB">
        <authorList>
            <consortium name="EnsemblMetazoa"/>
        </authorList>
    </citation>
    <scope>IDENTIFICATION</scope>
    <source>
        <strain evidence="6">05x7-T-G4-1.051#20</strain>
    </source>
</reference>
<proteinExistence type="predicted"/>
<evidence type="ECO:0000256" key="3">
    <source>
        <dbReference type="PROSITE-ProRule" id="PRU00504"/>
    </source>
</evidence>
<keyword evidence="1" id="KW-0677">Repeat</keyword>
<dbReference type="Pfam" id="PF00643">
    <property type="entry name" value="zf-B_box"/>
    <property type="match status" value="1"/>
</dbReference>
<dbReference type="AlphaFoldDB" id="A0A8W8K066"/>
<dbReference type="PANTHER" id="PTHR25462:SF296">
    <property type="entry name" value="MEIOTIC P26, ISOFORM F"/>
    <property type="match status" value="1"/>
</dbReference>
<dbReference type="InterPro" id="IPR011042">
    <property type="entry name" value="6-blade_b-propeller_TolB-like"/>
</dbReference>
<dbReference type="Proteomes" id="UP000005408">
    <property type="component" value="Unassembled WGS sequence"/>
</dbReference>
<keyword evidence="2" id="KW-0863">Zinc-finger</keyword>
<dbReference type="SMART" id="SM00336">
    <property type="entry name" value="BBOX"/>
    <property type="match status" value="2"/>
</dbReference>
<protein>
    <recommendedName>
        <fullName evidence="5">B box-type domain-containing protein</fullName>
    </recommendedName>
</protein>
<keyword evidence="2" id="KW-0479">Metal-binding</keyword>
<evidence type="ECO:0000259" key="5">
    <source>
        <dbReference type="PROSITE" id="PS50119"/>
    </source>
</evidence>